<reference evidence="6" key="2">
    <citation type="journal article" date="2019" name="IMA Fungus">
        <title>Genome sequencing and comparison of five Tilletia species to identify candidate genes for the detection of regulated species infecting wheat.</title>
        <authorList>
            <person name="Nguyen H.D.T."/>
            <person name="Sultana T."/>
            <person name="Kesanakurti P."/>
            <person name="Hambleton S."/>
        </authorList>
    </citation>
    <scope>NUCLEOTIDE SEQUENCE</scope>
    <source>
        <strain evidence="6">DAOMC 236422</strain>
    </source>
</reference>
<feature type="non-terminal residue" evidence="6">
    <location>
        <position position="1"/>
    </location>
</feature>
<reference evidence="6" key="1">
    <citation type="submission" date="2016-04" db="EMBL/GenBank/DDBJ databases">
        <authorList>
            <person name="Nguyen H.D."/>
            <person name="Samba Siva P."/>
            <person name="Cullis J."/>
            <person name="Levesque C.A."/>
            <person name="Hambleton S."/>
        </authorList>
    </citation>
    <scope>NUCLEOTIDE SEQUENCE</scope>
    <source>
        <strain evidence="6">DAOMC 236422</strain>
    </source>
</reference>
<dbReference type="PROSITE" id="PS51469">
    <property type="entry name" value="SUN"/>
    <property type="match status" value="1"/>
</dbReference>
<evidence type="ECO:0000256" key="2">
    <source>
        <dbReference type="ARBA" id="ARBA00022692"/>
    </source>
</evidence>
<keyword evidence="7" id="KW-1185">Reference proteome</keyword>
<proteinExistence type="predicted"/>
<protein>
    <recommendedName>
        <fullName evidence="5">SUN domain-containing protein</fullName>
    </recommendedName>
</protein>
<dbReference type="GO" id="GO:0034993">
    <property type="term" value="C:meiotic nuclear membrane microtubule tethering complex"/>
    <property type="evidence" value="ECO:0007669"/>
    <property type="project" value="TreeGrafter"/>
</dbReference>
<dbReference type="InterPro" id="IPR012919">
    <property type="entry name" value="SUN_dom"/>
</dbReference>
<evidence type="ECO:0000256" key="3">
    <source>
        <dbReference type="ARBA" id="ARBA00022989"/>
    </source>
</evidence>
<gene>
    <name evidence="6" type="ORF">A4X09_0g7494</name>
</gene>
<accession>A0A8X7N0N7</accession>
<comment type="caution">
    <text evidence="6">The sequence shown here is derived from an EMBL/GenBank/DDBJ whole genome shotgun (WGS) entry which is preliminary data.</text>
</comment>
<evidence type="ECO:0000256" key="1">
    <source>
        <dbReference type="ARBA" id="ARBA00004370"/>
    </source>
</evidence>
<feature type="domain" description="SUN" evidence="5">
    <location>
        <begin position="116"/>
        <end position="321"/>
    </location>
</feature>
<dbReference type="PANTHER" id="PTHR12911:SF8">
    <property type="entry name" value="KLAROID PROTEIN-RELATED"/>
    <property type="match status" value="1"/>
</dbReference>
<dbReference type="EMBL" id="LWDG02000817">
    <property type="protein sequence ID" value="KAE8262281.1"/>
    <property type="molecule type" value="Genomic_DNA"/>
</dbReference>
<dbReference type="PANTHER" id="PTHR12911">
    <property type="entry name" value="SAD1/UNC-84-LIKE PROTEIN-RELATED"/>
    <property type="match status" value="1"/>
</dbReference>
<evidence type="ECO:0000313" key="7">
    <source>
        <dbReference type="Proteomes" id="UP000078113"/>
    </source>
</evidence>
<evidence type="ECO:0000259" key="5">
    <source>
        <dbReference type="PROSITE" id="PS51469"/>
    </source>
</evidence>
<dbReference type="GO" id="GO:0043495">
    <property type="term" value="F:protein-membrane adaptor activity"/>
    <property type="evidence" value="ECO:0007669"/>
    <property type="project" value="TreeGrafter"/>
</dbReference>
<comment type="subcellular location">
    <subcellularLocation>
        <location evidence="1">Membrane</location>
    </subcellularLocation>
</comment>
<dbReference type="Pfam" id="PF07738">
    <property type="entry name" value="Sad1_UNC"/>
    <property type="match status" value="1"/>
</dbReference>
<evidence type="ECO:0000313" key="6">
    <source>
        <dbReference type="EMBL" id="KAE8262281.1"/>
    </source>
</evidence>
<organism evidence="6 7">
    <name type="scientific">Tilletia walkeri</name>
    <dbReference type="NCBI Taxonomy" id="117179"/>
    <lineage>
        <taxon>Eukaryota</taxon>
        <taxon>Fungi</taxon>
        <taxon>Dikarya</taxon>
        <taxon>Basidiomycota</taxon>
        <taxon>Ustilaginomycotina</taxon>
        <taxon>Exobasidiomycetes</taxon>
        <taxon>Tilletiales</taxon>
        <taxon>Tilletiaceae</taxon>
        <taxon>Tilletia</taxon>
    </lineage>
</organism>
<dbReference type="Gene3D" id="2.60.120.260">
    <property type="entry name" value="Galactose-binding domain-like"/>
    <property type="match status" value="1"/>
</dbReference>
<name>A0A8X7N0N7_9BASI</name>
<dbReference type="InterPro" id="IPR045119">
    <property type="entry name" value="SUN1-5"/>
</dbReference>
<dbReference type="Proteomes" id="UP000078113">
    <property type="component" value="Unassembled WGS sequence"/>
</dbReference>
<keyword evidence="4" id="KW-0472">Membrane</keyword>
<keyword evidence="3" id="KW-1133">Transmembrane helix</keyword>
<sequence length="323" mass="36705">ELEAFFDGLNHKLDELERIQLADEEELAFQINELAAQDREIKKTLEVVRPYLGRIKTLGDRTVENMQAIIDEATELGFRPSLLGDMDRDHPISFSELRLRQADRTGRENLANPFAGARVMSELATSSSEQDGAHGAKPGWASRLWNKVLRRSEARGYSPSPRMHWALTPGADPGHCWEFPVEHEAELGISLTRPANIDSFSIEHTPRDLAQDRNQAPLDVELWGVVDSDNEHAMEELTIWRMFMKSRGQPQRTRPERNLVLLGGMRYDASEWARSDIQTVEVDPAVRLLQSKIGSVQLRFKGNHGAKNTCIYRVRIHPETGEH</sequence>
<evidence type="ECO:0000256" key="4">
    <source>
        <dbReference type="ARBA" id="ARBA00023136"/>
    </source>
</evidence>
<dbReference type="AlphaFoldDB" id="A0A8X7N0N7"/>
<keyword evidence="2" id="KW-0812">Transmembrane</keyword>